<dbReference type="PANTHER" id="PTHR23132:SF25">
    <property type="entry name" value="D-ALANINE--D-ALANINE LIGASE A"/>
    <property type="match status" value="1"/>
</dbReference>
<evidence type="ECO:0000313" key="17">
    <source>
        <dbReference type="EMBL" id="EOL43642.1"/>
    </source>
</evidence>
<dbReference type="Pfam" id="PF07478">
    <property type="entry name" value="Dala_Dala_lig_C"/>
    <property type="match status" value="1"/>
</dbReference>
<dbReference type="PROSITE" id="PS00844">
    <property type="entry name" value="DALA_DALA_LIGASE_2"/>
    <property type="match status" value="1"/>
</dbReference>
<dbReference type="FunFam" id="3.30.470.20:FF:000008">
    <property type="entry name" value="D-alanine--D-alanine ligase"/>
    <property type="match status" value="1"/>
</dbReference>
<dbReference type="PROSITE" id="PS00843">
    <property type="entry name" value="DALA_DALA_LIGASE_1"/>
    <property type="match status" value="1"/>
</dbReference>
<feature type="active site" evidence="13">
    <location>
        <position position="14"/>
    </location>
</feature>
<dbReference type="GO" id="GO:0008360">
    <property type="term" value="P:regulation of cell shape"/>
    <property type="evidence" value="ECO:0007669"/>
    <property type="project" value="UniProtKB-KW"/>
</dbReference>
<feature type="active site" evidence="13">
    <location>
        <position position="182"/>
    </location>
</feature>
<keyword evidence="10 14" id="KW-0464">Manganese</keyword>
<comment type="caution">
    <text evidence="17">The sequence shown here is derived from an EMBL/GenBank/DDBJ whole genome shotgun (WGS) entry which is preliminary data.</text>
</comment>
<evidence type="ECO:0000256" key="9">
    <source>
        <dbReference type="ARBA" id="ARBA00022984"/>
    </source>
</evidence>
<dbReference type="GO" id="GO:0005829">
    <property type="term" value="C:cytosol"/>
    <property type="evidence" value="ECO:0007669"/>
    <property type="project" value="TreeGrafter"/>
</dbReference>
<dbReference type="NCBIfam" id="NF000036">
    <property type="entry name" value="D_ala_D_ser_VanE"/>
    <property type="match status" value="1"/>
</dbReference>
<dbReference type="STRING" id="317735.RU98_GL000145"/>
<dbReference type="Gene3D" id="3.30.1490.20">
    <property type="entry name" value="ATP-grasp fold, A domain"/>
    <property type="match status" value="1"/>
</dbReference>
<evidence type="ECO:0000256" key="11">
    <source>
        <dbReference type="ARBA" id="ARBA00023316"/>
    </source>
</evidence>
<dbReference type="InterPro" id="IPR005905">
    <property type="entry name" value="D_ala_D_ala"/>
</dbReference>
<dbReference type="EMBL" id="AJAU01000022">
    <property type="protein sequence ID" value="EOL43642.1"/>
    <property type="molecule type" value="Genomic_DNA"/>
</dbReference>
<comment type="subcellular location">
    <subcellularLocation>
        <location evidence="12">Cytoplasm</location>
    </subcellularLocation>
</comment>
<dbReference type="InterPro" id="IPR011127">
    <property type="entry name" value="Dala_Dala_lig_N"/>
</dbReference>
<dbReference type="InterPro" id="IPR058167">
    <property type="entry name" value="VanC1/2"/>
</dbReference>
<keyword evidence="11 12" id="KW-0961">Cell wall biogenesis/degradation</keyword>
<evidence type="ECO:0000256" key="6">
    <source>
        <dbReference type="ARBA" id="ARBA00022840"/>
    </source>
</evidence>
<evidence type="ECO:0000256" key="14">
    <source>
        <dbReference type="PIRSR" id="PIRSR039102-3"/>
    </source>
</evidence>
<dbReference type="PATRIC" id="fig|1158612.3.peg.2939"/>
<feature type="domain" description="ATP-grasp" evidence="16">
    <location>
        <begin position="137"/>
        <end position="338"/>
    </location>
</feature>
<dbReference type="PROSITE" id="PS50975">
    <property type="entry name" value="ATP_GRASP"/>
    <property type="match status" value="1"/>
</dbReference>
<comment type="function">
    <text evidence="12">Cell wall formation.</text>
</comment>
<dbReference type="GO" id="GO:0005524">
    <property type="term" value="F:ATP binding"/>
    <property type="evidence" value="ECO:0007669"/>
    <property type="project" value="UniProtKB-UniRule"/>
</dbReference>
<sequence>MKTVAIIFGGISSEYEVSLKSAVAIIENMETLDYSVMKIGITKKGQWYLFEGTTDQIKNDNWYLELNCQEMMVDFAKKRFVLKNSKEFIKPDILFPVLHGGYGENGAMQGVFELLDIPYVGCGIGSAAISMNKIMLHEFAEAIGVKSTPSMILESDKGLQKVDEFAKIHGFPLYVKPNEAGSSKGISKVVQKSNLYKAIDEASKYDSRILIQKEVKGVEIGCGILGNEQLVVGECDQISLLDGFFDYEEKYNLVTAEILLPAKLSIDKKEDIQMKAKKLYRLLGCKGLARIDFFLTDDGEILLNEINTMPGFTEHSRFPMMMNEIGMDYKEIIEKLLVLAVENHEKKLSTID</sequence>
<keyword evidence="4 14" id="KW-0479">Metal-binding</keyword>
<dbReference type="InterPro" id="IPR013815">
    <property type="entry name" value="ATP_grasp_subdomain_1"/>
</dbReference>
<comment type="cofactor">
    <cofactor evidence="14">
        <name>Mg(2+)</name>
        <dbReference type="ChEBI" id="CHEBI:18420"/>
    </cofactor>
    <cofactor evidence="14">
        <name>Mn(2+)</name>
        <dbReference type="ChEBI" id="CHEBI:29035"/>
    </cofactor>
    <text evidence="14">Binds 2 magnesium or manganese ions per subunit.</text>
</comment>
<evidence type="ECO:0000256" key="13">
    <source>
        <dbReference type="PIRSR" id="PIRSR039102-1"/>
    </source>
</evidence>
<gene>
    <name evidence="12" type="primary">ddl</name>
    <name evidence="17" type="ORF">UC7_02972</name>
</gene>
<dbReference type="SUPFAM" id="SSF52440">
    <property type="entry name" value="PreATP-grasp domain"/>
    <property type="match status" value="1"/>
</dbReference>
<comment type="catalytic activity">
    <reaction evidence="12">
        <text>2 D-alanine + ATP = D-alanyl-D-alanine + ADP + phosphate + H(+)</text>
        <dbReference type="Rhea" id="RHEA:11224"/>
        <dbReference type="ChEBI" id="CHEBI:15378"/>
        <dbReference type="ChEBI" id="CHEBI:30616"/>
        <dbReference type="ChEBI" id="CHEBI:43474"/>
        <dbReference type="ChEBI" id="CHEBI:57416"/>
        <dbReference type="ChEBI" id="CHEBI:57822"/>
        <dbReference type="ChEBI" id="CHEBI:456216"/>
        <dbReference type="EC" id="6.3.2.4"/>
    </reaction>
</comment>
<evidence type="ECO:0000256" key="15">
    <source>
        <dbReference type="PROSITE-ProRule" id="PRU00409"/>
    </source>
</evidence>
<keyword evidence="3 12" id="KW-0436">Ligase</keyword>
<dbReference type="SUPFAM" id="SSF56059">
    <property type="entry name" value="Glutathione synthetase ATP-binding domain-like"/>
    <property type="match status" value="1"/>
</dbReference>
<dbReference type="Pfam" id="PF01820">
    <property type="entry name" value="Dala_Dala_lig_N"/>
    <property type="match status" value="1"/>
</dbReference>
<evidence type="ECO:0000256" key="7">
    <source>
        <dbReference type="ARBA" id="ARBA00022842"/>
    </source>
</evidence>
<evidence type="ECO:0000256" key="3">
    <source>
        <dbReference type="ARBA" id="ARBA00022598"/>
    </source>
</evidence>
<protein>
    <recommendedName>
        <fullName evidence="12">D-alanine--D-alanine ligase</fullName>
        <ecNumber evidence="12">6.3.2.4</ecNumber>
    </recommendedName>
    <alternativeName>
        <fullName evidence="12">D-Ala-D-Ala ligase</fullName>
    </alternativeName>
    <alternativeName>
        <fullName evidence="12">D-alanylalanine synthetase</fullName>
    </alternativeName>
</protein>
<keyword evidence="7 14" id="KW-0460">Magnesium</keyword>
<dbReference type="NCBIfam" id="NF002528">
    <property type="entry name" value="PRK01966.1-4"/>
    <property type="match status" value="1"/>
</dbReference>
<organism evidence="17 18">
    <name type="scientific">Enterococcus caccae ATCC BAA-1240</name>
    <dbReference type="NCBI Taxonomy" id="1158612"/>
    <lineage>
        <taxon>Bacteria</taxon>
        <taxon>Bacillati</taxon>
        <taxon>Bacillota</taxon>
        <taxon>Bacilli</taxon>
        <taxon>Lactobacillales</taxon>
        <taxon>Enterococcaceae</taxon>
        <taxon>Enterococcus</taxon>
    </lineage>
</organism>
<dbReference type="AlphaFoldDB" id="R3W812"/>
<dbReference type="PANTHER" id="PTHR23132">
    <property type="entry name" value="D-ALANINE--D-ALANINE LIGASE"/>
    <property type="match status" value="1"/>
</dbReference>
<evidence type="ECO:0000256" key="5">
    <source>
        <dbReference type="ARBA" id="ARBA00022741"/>
    </source>
</evidence>
<dbReference type="GO" id="GO:0071555">
    <property type="term" value="P:cell wall organization"/>
    <property type="evidence" value="ECO:0007669"/>
    <property type="project" value="UniProtKB-KW"/>
</dbReference>
<proteinExistence type="inferred from homology"/>
<keyword evidence="5 15" id="KW-0547">Nucleotide-binding</keyword>
<evidence type="ECO:0000256" key="4">
    <source>
        <dbReference type="ARBA" id="ARBA00022723"/>
    </source>
</evidence>
<evidence type="ECO:0000313" key="18">
    <source>
        <dbReference type="Proteomes" id="UP000013840"/>
    </source>
</evidence>
<dbReference type="HAMAP" id="MF_00047">
    <property type="entry name" value="Dala_Dala_lig"/>
    <property type="match status" value="1"/>
</dbReference>
<dbReference type="NCBIfam" id="TIGR01205">
    <property type="entry name" value="D_ala_D_alaTIGR"/>
    <property type="match status" value="1"/>
</dbReference>
<dbReference type="GO" id="GO:0009252">
    <property type="term" value="P:peptidoglycan biosynthetic process"/>
    <property type="evidence" value="ECO:0007669"/>
    <property type="project" value="UniProtKB-UniRule"/>
</dbReference>
<keyword evidence="6 15" id="KW-0067">ATP-binding</keyword>
<evidence type="ECO:0000256" key="2">
    <source>
        <dbReference type="ARBA" id="ARBA00010871"/>
    </source>
</evidence>
<dbReference type="Proteomes" id="UP000013840">
    <property type="component" value="Unassembled WGS sequence"/>
</dbReference>
<dbReference type="OrthoDB" id="9813261at2"/>
<accession>R3W812</accession>
<keyword evidence="12" id="KW-0963">Cytoplasm</keyword>
<comment type="similarity">
    <text evidence="2 12">Belongs to the D-alanine--D-alanine ligase family.</text>
</comment>
<evidence type="ECO:0000259" key="16">
    <source>
        <dbReference type="PROSITE" id="PS50975"/>
    </source>
</evidence>
<keyword evidence="9 12" id="KW-0573">Peptidoglycan synthesis</keyword>
<keyword evidence="8 12" id="KW-0133">Cell shape</keyword>
<dbReference type="Gene3D" id="3.40.50.20">
    <property type="match status" value="1"/>
</dbReference>
<evidence type="ECO:0000256" key="10">
    <source>
        <dbReference type="ARBA" id="ARBA00023211"/>
    </source>
</evidence>
<feature type="binding site" evidence="14">
    <location>
        <position position="292"/>
    </location>
    <ligand>
        <name>Mg(2+)</name>
        <dbReference type="ChEBI" id="CHEBI:18420"/>
        <label>1</label>
    </ligand>
</feature>
<keyword evidence="18" id="KW-1185">Reference proteome</keyword>
<dbReference type="NCBIfam" id="NF000207">
    <property type="entry name" value="D_ala_D_ser"/>
    <property type="match status" value="1"/>
</dbReference>
<dbReference type="EC" id="6.3.2.4" evidence="12"/>
<dbReference type="PIRSF" id="PIRSF039102">
    <property type="entry name" value="Ddl/VanB"/>
    <property type="match status" value="1"/>
</dbReference>
<dbReference type="InterPro" id="IPR000291">
    <property type="entry name" value="D-Ala_lig_Van_CS"/>
</dbReference>
<comment type="pathway">
    <text evidence="12">Cell wall biogenesis; peptidoglycan biosynthesis.</text>
</comment>
<feature type="binding site" evidence="14">
    <location>
        <position position="305"/>
    </location>
    <ligand>
        <name>Mg(2+)</name>
        <dbReference type="ChEBI" id="CHEBI:18420"/>
        <label>2</label>
    </ligand>
</feature>
<dbReference type="Gene3D" id="3.30.470.20">
    <property type="entry name" value="ATP-grasp fold, B domain"/>
    <property type="match status" value="1"/>
</dbReference>
<feature type="binding site" evidence="14">
    <location>
        <position position="305"/>
    </location>
    <ligand>
        <name>Mg(2+)</name>
        <dbReference type="ChEBI" id="CHEBI:18420"/>
        <label>1</label>
    </ligand>
</feature>
<evidence type="ECO:0000256" key="1">
    <source>
        <dbReference type="ARBA" id="ARBA00001936"/>
    </source>
</evidence>
<evidence type="ECO:0000256" key="12">
    <source>
        <dbReference type="HAMAP-Rule" id="MF_00047"/>
    </source>
</evidence>
<dbReference type="GO" id="GO:0008716">
    <property type="term" value="F:D-alanine-D-alanine ligase activity"/>
    <property type="evidence" value="ECO:0007669"/>
    <property type="project" value="UniProtKB-UniRule"/>
</dbReference>
<name>R3W812_9ENTE</name>
<dbReference type="eggNOG" id="COG1181">
    <property type="taxonomic scope" value="Bacteria"/>
</dbReference>
<comment type="cofactor">
    <cofactor evidence="1">
        <name>Mn(2+)</name>
        <dbReference type="ChEBI" id="CHEBI:29035"/>
    </cofactor>
</comment>
<reference evidence="17 18" key="1">
    <citation type="submission" date="2013-02" db="EMBL/GenBank/DDBJ databases">
        <title>The Genome Sequence of Enterococcus caccae BAA-1240.</title>
        <authorList>
            <consortium name="The Broad Institute Genome Sequencing Platform"/>
            <consortium name="The Broad Institute Genome Sequencing Center for Infectious Disease"/>
            <person name="Earl A.M."/>
            <person name="Gilmore M.S."/>
            <person name="Lebreton F."/>
            <person name="Walker B."/>
            <person name="Young S.K."/>
            <person name="Zeng Q."/>
            <person name="Gargeya S."/>
            <person name="Fitzgerald M."/>
            <person name="Haas B."/>
            <person name="Abouelleil A."/>
            <person name="Alvarado L."/>
            <person name="Arachchi H.M."/>
            <person name="Berlin A.M."/>
            <person name="Chapman S.B."/>
            <person name="Dewar J."/>
            <person name="Goldberg J."/>
            <person name="Griggs A."/>
            <person name="Gujja S."/>
            <person name="Hansen M."/>
            <person name="Howarth C."/>
            <person name="Imamovic A."/>
            <person name="Larimer J."/>
            <person name="McCowan C."/>
            <person name="Murphy C."/>
            <person name="Neiman D."/>
            <person name="Pearson M."/>
            <person name="Priest M."/>
            <person name="Roberts A."/>
            <person name="Saif S."/>
            <person name="Shea T."/>
            <person name="Sisk P."/>
            <person name="Sykes S."/>
            <person name="Wortman J."/>
            <person name="Nusbaum C."/>
            <person name="Birren B."/>
        </authorList>
    </citation>
    <scope>NUCLEOTIDE SEQUENCE [LARGE SCALE GENOMIC DNA]</scope>
    <source>
        <strain evidence="17 18">ATCC BAA-1240</strain>
    </source>
</reference>
<dbReference type="RefSeq" id="WP_010773051.1">
    <property type="nucleotide sequence ID" value="NZ_KB946335.1"/>
</dbReference>
<dbReference type="InterPro" id="IPR011761">
    <property type="entry name" value="ATP-grasp"/>
</dbReference>
<dbReference type="UniPathway" id="UPA00219"/>
<feature type="active site" evidence="13">
    <location>
        <position position="316"/>
    </location>
</feature>
<dbReference type="InterPro" id="IPR011095">
    <property type="entry name" value="Dala_Dala_lig_C"/>
</dbReference>
<feature type="binding site" evidence="14">
    <location>
        <position position="307"/>
    </location>
    <ligand>
        <name>Mg(2+)</name>
        <dbReference type="ChEBI" id="CHEBI:18420"/>
        <label>2</label>
    </ligand>
</feature>
<dbReference type="InterPro" id="IPR016185">
    <property type="entry name" value="PreATP-grasp_dom_sf"/>
</dbReference>
<evidence type="ECO:0000256" key="8">
    <source>
        <dbReference type="ARBA" id="ARBA00022960"/>
    </source>
</evidence>
<dbReference type="GO" id="GO:0046872">
    <property type="term" value="F:metal ion binding"/>
    <property type="evidence" value="ECO:0007669"/>
    <property type="project" value="UniProtKB-KW"/>
</dbReference>